<dbReference type="GeneID" id="41988456"/>
<feature type="region of interest" description="Disordered" evidence="1">
    <location>
        <begin position="55"/>
        <end position="89"/>
    </location>
</feature>
<dbReference type="Proteomes" id="UP000431533">
    <property type="component" value="Unassembled WGS sequence"/>
</dbReference>
<dbReference type="OrthoDB" id="5425892at2759"/>
<organism evidence="2 3">
    <name type="scientific">Lachnellula hyalina</name>
    <dbReference type="NCBI Taxonomy" id="1316788"/>
    <lineage>
        <taxon>Eukaryota</taxon>
        <taxon>Fungi</taxon>
        <taxon>Dikarya</taxon>
        <taxon>Ascomycota</taxon>
        <taxon>Pezizomycotina</taxon>
        <taxon>Leotiomycetes</taxon>
        <taxon>Helotiales</taxon>
        <taxon>Lachnaceae</taxon>
        <taxon>Lachnellula</taxon>
    </lineage>
</organism>
<sequence>MNLMLSAYRIIMPSITTATPACTSNQTNKHLPTDQTVTMATHTSEQARCTIEHPKTTTAPHNIPTHHPTSDTSPSTLPPIPTSDGRRNSRGEILKSSIETWKPNMGRTQSWNQEDLKRRFYAGELDPATSKALEGEEKGFTEVVGEEDGGSGFMKVGEKQHHHWSLGKIGGHGSGGNTAV</sequence>
<accession>A0A8H8QV11</accession>
<gene>
    <name evidence="2" type="ORF">LHYA1_G008258</name>
</gene>
<proteinExistence type="predicted"/>
<dbReference type="RefSeq" id="XP_031002076.1">
    <property type="nucleotide sequence ID" value="XM_031153178.1"/>
</dbReference>
<protein>
    <submittedName>
        <fullName evidence="2">Uncharacterized protein</fullName>
    </submittedName>
</protein>
<evidence type="ECO:0000313" key="2">
    <source>
        <dbReference type="EMBL" id="TVY23288.1"/>
    </source>
</evidence>
<keyword evidence="3" id="KW-1185">Reference proteome</keyword>
<dbReference type="EMBL" id="QGMH01000190">
    <property type="protein sequence ID" value="TVY23288.1"/>
    <property type="molecule type" value="Genomic_DNA"/>
</dbReference>
<evidence type="ECO:0000313" key="3">
    <source>
        <dbReference type="Proteomes" id="UP000431533"/>
    </source>
</evidence>
<name>A0A8H8QV11_9HELO</name>
<reference evidence="2 3" key="1">
    <citation type="submission" date="2018-05" db="EMBL/GenBank/DDBJ databases">
        <title>Genome sequencing and assembly of the regulated plant pathogen Lachnellula willkommii and related sister species for the development of diagnostic species identification markers.</title>
        <authorList>
            <person name="Giroux E."/>
            <person name="Bilodeau G."/>
        </authorList>
    </citation>
    <scope>NUCLEOTIDE SEQUENCE [LARGE SCALE GENOMIC DNA]</scope>
    <source>
        <strain evidence="2 3">CBS 185.66</strain>
    </source>
</reference>
<feature type="compositionally biased region" description="Low complexity" evidence="1">
    <location>
        <begin position="63"/>
        <end position="75"/>
    </location>
</feature>
<comment type="caution">
    <text evidence="2">The sequence shown here is derived from an EMBL/GenBank/DDBJ whole genome shotgun (WGS) entry which is preliminary data.</text>
</comment>
<evidence type="ECO:0000256" key="1">
    <source>
        <dbReference type="SAM" id="MobiDB-lite"/>
    </source>
</evidence>
<dbReference type="AlphaFoldDB" id="A0A8H8QV11"/>